<name>A0A6J7HL71_9ZZZZ</name>
<dbReference type="Gene3D" id="1.20.1260.10">
    <property type="match status" value="1"/>
</dbReference>
<evidence type="ECO:0000313" key="1">
    <source>
        <dbReference type="EMBL" id="CAB4919266.1"/>
    </source>
</evidence>
<organism evidence="1">
    <name type="scientific">freshwater metagenome</name>
    <dbReference type="NCBI Taxonomy" id="449393"/>
    <lineage>
        <taxon>unclassified sequences</taxon>
        <taxon>metagenomes</taxon>
        <taxon>ecological metagenomes</taxon>
    </lineage>
</organism>
<dbReference type="EMBL" id="CAFBMQ010000207">
    <property type="protein sequence ID" value="CAB4919266.1"/>
    <property type="molecule type" value="Genomic_DNA"/>
</dbReference>
<dbReference type="InterPro" id="IPR012347">
    <property type="entry name" value="Ferritin-like"/>
</dbReference>
<reference evidence="1" key="1">
    <citation type="submission" date="2020-05" db="EMBL/GenBank/DDBJ databases">
        <authorList>
            <person name="Chiriac C."/>
            <person name="Salcher M."/>
            <person name="Ghai R."/>
            <person name="Kavagutti S V."/>
        </authorList>
    </citation>
    <scope>NUCLEOTIDE SEQUENCE</scope>
</reference>
<proteinExistence type="predicted"/>
<accession>A0A6J7HL71</accession>
<gene>
    <name evidence="1" type="ORF">UFOPK3609_01303</name>
</gene>
<sequence length="326" mass="34654">MADTTVLTAQLRALLLLTQTEEQVARTRVTQARTEAVRRELLQNADNAASRTEAITRTLRDLGGVPDVVTPALGRLGAIVKATVEQAGPLDEALLGDLALEHQLRDRATYLKVLAETAELPRVARLAERLVTAHTATVEWLTVVLAETALGGPAALKATPLQRVAGGATRLAAFPARYVADSVNKVVDTTQQATDSVQQKLDAAATRASSFAGAVRESLAVGRDAGRNVSLKEGEVAARREGEREVAESLHETRVELGALEADELPVKKYDELTVTKAVEAVKALTDAGDLEAVIRYEEAHKDRASVVNAAQLQLAALAKKAVGIS</sequence>
<dbReference type="AlphaFoldDB" id="A0A6J7HL71"/>
<protein>
    <submittedName>
        <fullName evidence="1">Unannotated protein</fullName>
    </submittedName>
</protein>